<dbReference type="NCBIfam" id="NF033516">
    <property type="entry name" value="transpos_IS3"/>
    <property type="match status" value="1"/>
</dbReference>
<dbReference type="GO" id="GO:0006313">
    <property type="term" value="P:DNA transposition"/>
    <property type="evidence" value="ECO:0007669"/>
    <property type="project" value="InterPro"/>
</dbReference>
<dbReference type="Gene3D" id="3.30.420.10">
    <property type="entry name" value="Ribonuclease H-like superfamily/Ribonuclease H"/>
    <property type="match status" value="1"/>
</dbReference>
<dbReference type="PANTHER" id="PTHR46889">
    <property type="entry name" value="TRANSPOSASE INSF FOR INSERTION SEQUENCE IS3B-RELATED"/>
    <property type="match status" value="1"/>
</dbReference>
<evidence type="ECO:0000256" key="1">
    <source>
        <dbReference type="ARBA" id="ARBA00009964"/>
    </source>
</evidence>
<gene>
    <name evidence="4" type="ORF">IC627_15855</name>
</gene>
<dbReference type="EMBL" id="CP061855">
    <property type="protein sequence ID" value="QOD58380.1"/>
    <property type="molecule type" value="Genomic_DNA"/>
</dbReference>
<dbReference type="GO" id="GO:0003677">
    <property type="term" value="F:DNA binding"/>
    <property type="evidence" value="ECO:0007669"/>
    <property type="project" value="InterPro"/>
</dbReference>
<feature type="domain" description="Integrase catalytic" evidence="3">
    <location>
        <begin position="212"/>
        <end position="378"/>
    </location>
</feature>
<name>A0A7L8A8V6_PHODP</name>
<dbReference type="InterPro" id="IPR025948">
    <property type="entry name" value="HTH-like_dom"/>
</dbReference>
<dbReference type="Pfam" id="PF13333">
    <property type="entry name" value="rve_2"/>
    <property type="match status" value="1"/>
</dbReference>
<evidence type="ECO:0000259" key="3">
    <source>
        <dbReference type="PROSITE" id="PS50994"/>
    </source>
</evidence>
<evidence type="ECO:0000313" key="5">
    <source>
        <dbReference type="Proteomes" id="UP000516656"/>
    </source>
</evidence>
<dbReference type="Pfam" id="PF01527">
    <property type="entry name" value="HTH_Tnp_1"/>
    <property type="match status" value="1"/>
</dbReference>
<reference evidence="4 5" key="1">
    <citation type="submission" date="2020-09" db="EMBL/GenBank/DDBJ databases">
        <title>Complete, closed and curated genome sequences of Photobacterium damselae subsp. piscicida isolates from Australia indicate localised evolution and additional plasmid-borne pathogenicity mechanisms.</title>
        <authorList>
            <person name="Baseggio L."/>
            <person name="Silayeva O."/>
            <person name="Buller N."/>
            <person name="Landos M."/>
            <person name="Engelstaedter J."/>
            <person name="Barnes A.C."/>
        </authorList>
    </citation>
    <scope>NUCLEOTIDE SEQUENCE [LARGE SCALE GENOMIC DNA]</scope>
    <source>
        <strain evidence="4 5">AS-16-0540-1</strain>
    </source>
</reference>
<dbReference type="Pfam" id="PF13276">
    <property type="entry name" value="HTH_21"/>
    <property type="match status" value="1"/>
</dbReference>
<feature type="coiled-coil region" evidence="2">
    <location>
        <begin position="59"/>
        <end position="86"/>
    </location>
</feature>
<dbReference type="Pfam" id="PF00665">
    <property type="entry name" value="rve"/>
    <property type="match status" value="1"/>
</dbReference>
<organism evidence="4 5">
    <name type="scientific">Photobacterium damsela subsp. piscicida</name>
    <name type="common">Pasteurella piscicida</name>
    <dbReference type="NCBI Taxonomy" id="38294"/>
    <lineage>
        <taxon>Bacteria</taxon>
        <taxon>Pseudomonadati</taxon>
        <taxon>Pseudomonadota</taxon>
        <taxon>Gammaproteobacteria</taxon>
        <taxon>Vibrionales</taxon>
        <taxon>Vibrionaceae</taxon>
        <taxon>Photobacterium</taxon>
    </lineage>
</organism>
<comment type="similarity">
    <text evidence="1">Belongs to the transposase 8 family.</text>
</comment>
<dbReference type="InterPro" id="IPR001584">
    <property type="entry name" value="Integrase_cat-core"/>
</dbReference>
<dbReference type="InterPro" id="IPR012337">
    <property type="entry name" value="RNaseH-like_sf"/>
</dbReference>
<dbReference type="SUPFAM" id="SSF46689">
    <property type="entry name" value="Homeodomain-like"/>
    <property type="match status" value="1"/>
</dbReference>
<protein>
    <submittedName>
        <fullName evidence="4">IS3 family transposase</fullName>
    </submittedName>
</protein>
<dbReference type="InterPro" id="IPR036397">
    <property type="entry name" value="RNaseH_sf"/>
</dbReference>
<dbReference type="SUPFAM" id="SSF53098">
    <property type="entry name" value="Ribonuclease H-like"/>
    <property type="match status" value="1"/>
</dbReference>
<dbReference type="Proteomes" id="UP000516656">
    <property type="component" value="Chromosome 2"/>
</dbReference>
<evidence type="ECO:0000256" key="2">
    <source>
        <dbReference type="SAM" id="Coils"/>
    </source>
</evidence>
<dbReference type="PANTHER" id="PTHR46889:SF4">
    <property type="entry name" value="TRANSPOSASE INSO FOR INSERTION SEQUENCE ELEMENT IS911B-RELATED"/>
    <property type="match status" value="1"/>
</dbReference>
<evidence type="ECO:0000313" key="4">
    <source>
        <dbReference type="EMBL" id="QOD58380.1"/>
    </source>
</evidence>
<dbReference type="InterPro" id="IPR050900">
    <property type="entry name" value="Transposase_IS3/IS150/IS904"/>
</dbReference>
<dbReference type="AlphaFoldDB" id="A0A7L8A8V6"/>
<keyword evidence="2" id="KW-0175">Coiled coil</keyword>
<dbReference type="GO" id="GO:0015074">
    <property type="term" value="P:DNA integration"/>
    <property type="evidence" value="ECO:0007669"/>
    <property type="project" value="InterPro"/>
</dbReference>
<accession>A0A7L8A8V6</accession>
<dbReference type="InterPro" id="IPR009057">
    <property type="entry name" value="Homeodomain-like_sf"/>
</dbReference>
<dbReference type="InterPro" id="IPR002514">
    <property type="entry name" value="Transposase_8"/>
</dbReference>
<dbReference type="GO" id="GO:0004803">
    <property type="term" value="F:transposase activity"/>
    <property type="evidence" value="ECO:0007669"/>
    <property type="project" value="InterPro"/>
</dbReference>
<dbReference type="PROSITE" id="PS50994">
    <property type="entry name" value="INTEGRASE"/>
    <property type="match status" value="1"/>
</dbReference>
<sequence>MPRRITPEFKRECAELVITLGYSHKDAAAAMNVGLSSIQRWVTQYQQELSGITPKATALTPDQLRIQELEKQLKQLQSDNELLKKASAFFAIEMNKKQIVAVKLKKIGYPVTQICRCLTLSASSYYHRLQPKAINTEIVRLKAVMHQIHNEMDATYGKRRMLSELKDMGFTVGLEKVRRWMKKLNLVAKRPKLHRYPSGGLASVIAPNKLNRQFNPEQLNTYWSGDITYIRTQQGWLYLAIIMDLCSRRVISWAFSDKPNSELTTRALRLAVQKRRACRNVVFHSDQGCQYTSAVYQSSLKEFGVESSMSRAGNCLDNAVTERFFRSLKSERVNYRRYETRSQAIADIIDYIEPFYNQKRKHQKLGNISPVQYEMNLLKSA</sequence>
<proteinExistence type="inferred from homology"/>
<dbReference type="InterPro" id="IPR048020">
    <property type="entry name" value="Transpos_IS3"/>
</dbReference>